<reference evidence="1" key="1">
    <citation type="submission" date="2021-01" db="EMBL/GenBank/DDBJ databases">
        <authorList>
            <person name="Corre E."/>
            <person name="Pelletier E."/>
            <person name="Niang G."/>
            <person name="Scheremetjew M."/>
            <person name="Finn R."/>
            <person name="Kale V."/>
            <person name="Holt S."/>
            <person name="Cochrane G."/>
            <person name="Meng A."/>
            <person name="Brown T."/>
            <person name="Cohen L."/>
        </authorList>
    </citation>
    <scope>NUCLEOTIDE SEQUENCE</scope>
    <source>
        <strain evidence="1">Isolate 1302-5</strain>
    </source>
</reference>
<gene>
    <name evidence="1" type="ORF">OAUR00152_LOCUS15668</name>
</gene>
<dbReference type="EMBL" id="HBKQ01023016">
    <property type="protein sequence ID" value="CAE2240508.1"/>
    <property type="molecule type" value="Transcribed_RNA"/>
</dbReference>
<organism evidence="1">
    <name type="scientific">Odontella aurita</name>
    <dbReference type="NCBI Taxonomy" id="265563"/>
    <lineage>
        <taxon>Eukaryota</taxon>
        <taxon>Sar</taxon>
        <taxon>Stramenopiles</taxon>
        <taxon>Ochrophyta</taxon>
        <taxon>Bacillariophyta</taxon>
        <taxon>Mediophyceae</taxon>
        <taxon>Biddulphiophycidae</taxon>
        <taxon>Eupodiscales</taxon>
        <taxon>Odontellaceae</taxon>
        <taxon>Odontella</taxon>
    </lineage>
</organism>
<protein>
    <submittedName>
        <fullName evidence="1">Uncharacterized protein</fullName>
    </submittedName>
</protein>
<dbReference type="AlphaFoldDB" id="A0A7S4IUZ3"/>
<proteinExistence type="predicted"/>
<evidence type="ECO:0000313" key="1">
    <source>
        <dbReference type="EMBL" id="CAE2240508.1"/>
    </source>
</evidence>
<sequence>MAEEKVKVEKAAAHGVAAAGSAVPQSWRYRHKLRAAVQAKATRAVPASAMFNGKCDGLKGRALVFDSLDTRADQFTHIRREIAEHSSTVYGADVAWSLWNEKLKLLAMPTALGSNAMDLKKDVCGSSSTIMGWAGRGGADARTGTAWVGWANRSSWRGRIFPMRPP</sequence>
<name>A0A7S4IUZ3_9STRA</name>
<accession>A0A7S4IUZ3</accession>